<organism evidence="2 3">
    <name type="scientific">Mesorhizobium huakuii</name>
    <dbReference type="NCBI Taxonomy" id="28104"/>
    <lineage>
        <taxon>Bacteria</taxon>
        <taxon>Pseudomonadati</taxon>
        <taxon>Pseudomonadota</taxon>
        <taxon>Alphaproteobacteria</taxon>
        <taxon>Hyphomicrobiales</taxon>
        <taxon>Phyllobacteriaceae</taxon>
        <taxon>Mesorhizobium</taxon>
    </lineage>
</organism>
<geneLocation type="plasmid" evidence="2 3">
    <name>p_1</name>
</geneLocation>
<dbReference type="GO" id="GO:0003676">
    <property type="term" value="F:nucleic acid binding"/>
    <property type="evidence" value="ECO:0007669"/>
    <property type="project" value="InterPro"/>
</dbReference>
<proteinExistence type="predicted"/>
<dbReference type="Pfam" id="PF00313">
    <property type="entry name" value="CSD"/>
    <property type="match status" value="2"/>
</dbReference>
<dbReference type="SMART" id="SM00357">
    <property type="entry name" value="CSP"/>
    <property type="match status" value="2"/>
</dbReference>
<dbReference type="SUPFAM" id="SSF50249">
    <property type="entry name" value="Nucleic acid-binding proteins"/>
    <property type="match status" value="2"/>
</dbReference>
<evidence type="ECO:0000313" key="3">
    <source>
        <dbReference type="Proteomes" id="UP000515465"/>
    </source>
</evidence>
<dbReference type="PROSITE" id="PS51857">
    <property type="entry name" value="CSD_2"/>
    <property type="match status" value="1"/>
</dbReference>
<reference evidence="2" key="1">
    <citation type="journal article" date="2020" name="Mol. Plant Microbe Interact.">
        <title>Complete genome sequences of four natural Pseudomonas isolates that catabolize a wide range of aromatic compounds relevant to lignin valorization.</title>
        <authorList>
            <person name="Hatmaker E.A."/>
            <person name="Presle G."/>
            <person name="Cannon O."/>
            <person name="Guss A.M."/>
            <person name="Elkins J.G."/>
        </authorList>
    </citation>
    <scope>NUCLEOTIDE SEQUENCE</scope>
    <source>
        <strain evidence="2">583</strain>
        <plasmid evidence="2">p_1</plasmid>
    </source>
</reference>
<dbReference type="Gene3D" id="2.40.50.140">
    <property type="entry name" value="Nucleic acid-binding proteins"/>
    <property type="match status" value="2"/>
</dbReference>
<keyword evidence="2" id="KW-0614">Plasmid</keyword>
<dbReference type="PANTHER" id="PTHR46565">
    <property type="entry name" value="COLD SHOCK DOMAIN PROTEIN 2"/>
    <property type="match status" value="1"/>
</dbReference>
<feature type="domain" description="CSD" evidence="1">
    <location>
        <begin position="86"/>
        <end position="151"/>
    </location>
</feature>
<dbReference type="EMBL" id="CP050299">
    <property type="protein sequence ID" value="QND62392.1"/>
    <property type="molecule type" value="Genomic_DNA"/>
</dbReference>
<dbReference type="CDD" id="cd04458">
    <property type="entry name" value="CSP_CDS"/>
    <property type="match status" value="1"/>
</dbReference>
<dbReference type="InterPro" id="IPR011129">
    <property type="entry name" value="CSD"/>
</dbReference>
<dbReference type="PANTHER" id="PTHR46565:SF20">
    <property type="entry name" value="COLD SHOCK DOMAIN-CONTAINING PROTEIN 4"/>
    <property type="match status" value="1"/>
</dbReference>
<protein>
    <submittedName>
        <fullName evidence="2">Cold shock domain-containing protein</fullName>
    </submittedName>
</protein>
<dbReference type="PRINTS" id="PR00050">
    <property type="entry name" value="COLDSHOCK"/>
</dbReference>
<dbReference type="InterPro" id="IPR012340">
    <property type="entry name" value="NA-bd_OB-fold"/>
</dbReference>
<accession>A0A7G6T6L0</accession>
<dbReference type="InterPro" id="IPR002059">
    <property type="entry name" value="CSP_DNA-bd"/>
</dbReference>
<evidence type="ECO:0000259" key="1">
    <source>
        <dbReference type="PROSITE" id="PS51857"/>
    </source>
</evidence>
<dbReference type="AlphaFoldDB" id="A0A7G6T6L0"/>
<sequence>MWFTVSKGFGFVKLSDGTEAYLHVRVLEAAGSRDVAEGTLLKVTVEKSPKGHQVAQVLEIGDEIANTPSHTRVAGGTMVETGAQLESGGTVKWYKPEKGFGFQAPDNGEKDVFVHASTLTRSGLSVLVEGQKVFVECGQGKKGLEVRSIRPRLRIATARTKILQYTIYGLVSTPDARELVAKSLEDVSRCVSRCPRAPICLLPIRETELPRSRAVSRRDCRGP</sequence>
<gene>
    <name evidence="2" type="ORF">HB778_38475</name>
</gene>
<name>A0A7G6T6L0_9HYPH</name>
<dbReference type="Proteomes" id="UP000515465">
    <property type="component" value="Plasmid p_1"/>
</dbReference>
<dbReference type="GO" id="GO:0005829">
    <property type="term" value="C:cytosol"/>
    <property type="evidence" value="ECO:0007669"/>
    <property type="project" value="UniProtKB-ARBA"/>
</dbReference>
<evidence type="ECO:0000313" key="2">
    <source>
        <dbReference type="EMBL" id="QND62392.1"/>
    </source>
</evidence>